<dbReference type="EMBL" id="CVRI01000021">
    <property type="protein sequence ID" value="CRK91860.1"/>
    <property type="molecule type" value="Genomic_DNA"/>
</dbReference>
<reference evidence="1 2" key="1">
    <citation type="submission" date="2015-04" db="EMBL/GenBank/DDBJ databases">
        <authorList>
            <person name="Syromyatnikov M.Y."/>
            <person name="Popov V.N."/>
        </authorList>
    </citation>
    <scope>NUCLEOTIDE SEQUENCE [LARGE SCALE GENOMIC DNA]</scope>
</reference>
<dbReference type="STRING" id="568069.A0A1J1HWX9"/>
<sequence>MLIRQDRTYLASPQLSATGTHLGGSEESADDFRTDENVRSAPDMLQDLNTPKISISQEAYNDENAQILSPFPTTRCRTCRRSSTSPTSIVYFDRSTSKDSIVHGHLRPHLFVHHHSTTIPPVFISGSPTRSSRVIRQSSQPEPSSLCASHCSHAHQTSSLRQLKDPSDALSGIAADALRMTGGMKSFKQVS</sequence>
<evidence type="ECO:0000313" key="1">
    <source>
        <dbReference type="EMBL" id="CRK91860.1"/>
    </source>
</evidence>
<proteinExistence type="predicted"/>
<gene>
    <name evidence="1" type="ORF">CLUMA_CG005481</name>
</gene>
<accession>A0A1J1HWX9</accession>
<protein>
    <submittedName>
        <fullName evidence="1">CLUMA_CG005481, isoform A</fullName>
    </submittedName>
</protein>
<dbReference type="Proteomes" id="UP000183832">
    <property type="component" value="Unassembled WGS sequence"/>
</dbReference>
<keyword evidence="2" id="KW-1185">Reference proteome</keyword>
<dbReference type="AlphaFoldDB" id="A0A1J1HWX9"/>
<dbReference type="OrthoDB" id="6603036at2759"/>
<organism evidence="1 2">
    <name type="scientific">Clunio marinus</name>
    <dbReference type="NCBI Taxonomy" id="568069"/>
    <lineage>
        <taxon>Eukaryota</taxon>
        <taxon>Metazoa</taxon>
        <taxon>Ecdysozoa</taxon>
        <taxon>Arthropoda</taxon>
        <taxon>Hexapoda</taxon>
        <taxon>Insecta</taxon>
        <taxon>Pterygota</taxon>
        <taxon>Neoptera</taxon>
        <taxon>Endopterygota</taxon>
        <taxon>Diptera</taxon>
        <taxon>Nematocera</taxon>
        <taxon>Chironomoidea</taxon>
        <taxon>Chironomidae</taxon>
        <taxon>Clunio</taxon>
    </lineage>
</organism>
<name>A0A1J1HWX9_9DIPT</name>
<evidence type="ECO:0000313" key="2">
    <source>
        <dbReference type="Proteomes" id="UP000183832"/>
    </source>
</evidence>